<dbReference type="EMBL" id="AVPU01000011">
    <property type="protein sequence ID" value="KGM54661.1"/>
    <property type="molecule type" value="Genomic_DNA"/>
</dbReference>
<dbReference type="AlphaFoldDB" id="A0A0A0EUN9"/>
<keyword evidence="3" id="KW-1185">Reference proteome</keyword>
<dbReference type="RefSeq" id="WP_036136780.1">
    <property type="nucleotide sequence ID" value="NZ_AVPU01000011.1"/>
</dbReference>
<comment type="caution">
    <text evidence="2">The sequence shown here is derived from an EMBL/GenBank/DDBJ whole genome shotgun (WGS) entry which is preliminary data.</text>
</comment>
<dbReference type="Proteomes" id="UP000029998">
    <property type="component" value="Unassembled WGS sequence"/>
</dbReference>
<name>A0A0A0EUN9_9GAMM</name>
<evidence type="ECO:0000313" key="3">
    <source>
        <dbReference type="Proteomes" id="UP000029998"/>
    </source>
</evidence>
<evidence type="ECO:0000313" key="2">
    <source>
        <dbReference type="EMBL" id="KGM54661.1"/>
    </source>
</evidence>
<gene>
    <name evidence="2" type="ORF">N800_06685</name>
</gene>
<accession>A0A0A0EUN9</accession>
<dbReference type="OrthoDB" id="10013880at2"/>
<organism evidence="2 3">
    <name type="scientific">Lysobacter daejeonensis GH1-9</name>
    <dbReference type="NCBI Taxonomy" id="1385517"/>
    <lineage>
        <taxon>Bacteria</taxon>
        <taxon>Pseudomonadati</taxon>
        <taxon>Pseudomonadota</taxon>
        <taxon>Gammaproteobacteria</taxon>
        <taxon>Lysobacterales</taxon>
        <taxon>Lysobacteraceae</taxon>
        <taxon>Aerolutibacter</taxon>
    </lineage>
</organism>
<reference evidence="2 3" key="1">
    <citation type="submission" date="2013-08" db="EMBL/GenBank/DDBJ databases">
        <title>Genome sequencing of Lysobacter.</title>
        <authorList>
            <person name="Zhang S."/>
            <person name="Wang G."/>
        </authorList>
    </citation>
    <scope>NUCLEOTIDE SEQUENCE [LARGE SCALE GENOMIC DNA]</scope>
    <source>
        <strain evidence="2 3">GH1-9</strain>
    </source>
</reference>
<feature type="region of interest" description="Disordered" evidence="1">
    <location>
        <begin position="1"/>
        <end position="22"/>
    </location>
</feature>
<sequence>MADNSVAATTTHRGAHRGSTSNLTYTFSGAADELHDEFTCLMSEATSIINTLAIDLGEDGSQMQANPKEAAQMLWSALRTMELATSVAKSLDPRIVARQGEG</sequence>
<dbReference type="STRING" id="1385517.N800_06685"/>
<protein>
    <submittedName>
        <fullName evidence="2">Uncharacterized protein</fullName>
    </submittedName>
</protein>
<evidence type="ECO:0000256" key="1">
    <source>
        <dbReference type="SAM" id="MobiDB-lite"/>
    </source>
</evidence>
<proteinExistence type="predicted"/>